<evidence type="ECO:0000313" key="2">
    <source>
        <dbReference type="Proteomes" id="UP000033772"/>
    </source>
</evidence>
<accession>A0A1J4NAK8</accession>
<dbReference type="OrthoDB" id="3782723at2"/>
<reference evidence="1" key="1">
    <citation type="submission" date="2016-10" db="EMBL/GenBank/DDBJ databases">
        <title>Draft Genome Sequence of Nocardioides luteus Strain BAFB, an Alkane-Degrading Bacterium Isolated from JP-7 Polluted Soil.</title>
        <authorList>
            <person name="Brown L."/>
            <person name="Ruiz O.N."/>
            <person name="Gunasekera T."/>
        </authorList>
    </citation>
    <scope>NUCLEOTIDE SEQUENCE [LARGE SCALE GENOMIC DNA]</scope>
    <source>
        <strain evidence="1">BAFB</strain>
    </source>
</reference>
<evidence type="ECO:0000313" key="1">
    <source>
        <dbReference type="EMBL" id="OIJ28547.1"/>
    </source>
</evidence>
<comment type="caution">
    <text evidence="1">The sequence shown here is derived from an EMBL/GenBank/DDBJ whole genome shotgun (WGS) entry which is preliminary data.</text>
</comment>
<dbReference type="AlphaFoldDB" id="A0A1J4NAK8"/>
<protein>
    <submittedName>
        <fullName evidence="1">Uncharacterized protein</fullName>
    </submittedName>
</protein>
<proteinExistence type="predicted"/>
<name>A0A1J4NAK8_9ACTN</name>
<dbReference type="Proteomes" id="UP000033772">
    <property type="component" value="Unassembled WGS sequence"/>
</dbReference>
<sequence length="119" mass="13072">MRFEDPYWLIDAPKTDGSSPGGAVLDADTASLARNTDELAEARLNAAGPSGKRLPDVKYGGYTFFHIRETNDTNTFENFGALIEGHQVAVEWTFTNDLATQEQIDGLINDVMPTFKFVG</sequence>
<gene>
    <name evidence="1" type="ORF">UG56_001840</name>
</gene>
<dbReference type="EMBL" id="JZDQ02000002">
    <property type="protein sequence ID" value="OIJ28547.1"/>
    <property type="molecule type" value="Genomic_DNA"/>
</dbReference>
<dbReference type="STRING" id="1844.UG56_001840"/>
<dbReference type="RefSeq" id="WP_045551582.1">
    <property type="nucleotide sequence ID" value="NZ_JZDQ02000002.1"/>
</dbReference>
<organism evidence="1 2">
    <name type="scientific">Nocardioides luteus</name>
    <dbReference type="NCBI Taxonomy" id="1844"/>
    <lineage>
        <taxon>Bacteria</taxon>
        <taxon>Bacillati</taxon>
        <taxon>Actinomycetota</taxon>
        <taxon>Actinomycetes</taxon>
        <taxon>Propionibacteriales</taxon>
        <taxon>Nocardioidaceae</taxon>
        <taxon>Nocardioides</taxon>
    </lineage>
</organism>
<keyword evidence="2" id="KW-1185">Reference proteome</keyword>